<feature type="region of interest" description="Disordered" evidence="1">
    <location>
        <begin position="75"/>
        <end position="133"/>
    </location>
</feature>
<dbReference type="EMBL" id="VSSQ01145270">
    <property type="protein sequence ID" value="MPN64415.1"/>
    <property type="molecule type" value="Genomic_DNA"/>
</dbReference>
<organism evidence="2">
    <name type="scientific">bioreactor metagenome</name>
    <dbReference type="NCBI Taxonomy" id="1076179"/>
    <lineage>
        <taxon>unclassified sequences</taxon>
        <taxon>metagenomes</taxon>
        <taxon>ecological metagenomes</taxon>
    </lineage>
</organism>
<gene>
    <name evidence="2" type="ORF">SDC9_212187</name>
</gene>
<sequence length="133" mass="15217">MGKSDFWTQLDAWQWQIFAPKVLVPMGRWFLEAAELAGYDTKGVRVGWVFPKRQLVDPTREVPAITKSIRAGLTSRQQQIRELGYDPEDVEREIQEDNRNADEKGLVLDSDPRRTNNGGQVQADSPAYPEKDE</sequence>
<evidence type="ECO:0000256" key="1">
    <source>
        <dbReference type="SAM" id="MobiDB-lite"/>
    </source>
</evidence>
<protein>
    <recommendedName>
        <fullName evidence="3">Phage portal protein</fullName>
    </recommendedName>
</protein>
<feature type="compositionally biased region" description="Basic and acidic residues" evidence="1">
    <location>
        <begin position="92"/>
        <end position="114"/>
    </location>
</feature>
<evidence type="ECO:0000313" key="2">
    <source>
        <dbReference type="EMBL" id="MPN64415.1"/>
    </source>
</evidence>
<dbReference type="AlphaFoldDB" id="A0A645JL73"/>
<reference evidence="2" key="1">
    <citation type="submission" date="2019-08" db="EMBL/GenBank/DDBJ databases">
        <authorList>
            <person name="Kucharzyk K."/>
            <person name="Murdoch R.W."/>
            <person name="Higgins S."/>
            <person name="Loffler F."/>
        </authorList>
    </citation>
    <scope>NUCLEOTIDE SEQUENCE</scope>
</reference>
<comment type="caution">
    <text evidence="2">The sequence shown here is derived from an EMBL/GenBank/DDBJ whole genome shotgun (WGS) entry which is preliminary data.</text>
</comment>
<proteinExistence type="predicted"/>
<accession>A0A645JL73</accession>
<evidence type="ECO:0008006" key="3">
    <source>
        <dbReference type="Google" id="ProtNLM"/>
    </source>
</evidence>
<name>A0A645JL73_9ZZZZ</name>